<accession>A0A7S2EL24</accession>
<dbReference type="Pfam" id="PF20603">
    <property type="entry name" value="Bact_hydrolase"/>
    <property type="match status" value="1"/>
</dbReference>
<proteinExistence type="predicted"/>
<dbReference type="EMBL" id="HBGO01021075">
    <property type="protein sequence ID" value="CAD9343452.1"/>
    <property type="molecule type" value="Transcribed_RNA"/>
</dbReference>
<protein>
    <submittedName>
        <fullName evidence="1">Uncharacterized protein</fullName>
    </submittedName>
</protein>
<dbReference type="InterPro" id="IPR046766">
    <property type="entry name" value="Bact_hydrolase"/>
</dbReference>
<reference evidence="1" key="1">
    <citation type="submission" date="2021-01" db="EMBL/GenBank/DDBJ databases">
        <authorList>
            <person name="Corre E."/>
            <person name="Pelletier E."/>
            <person name="Niang G."/>
            <person name="Scheremetjew M."/>
            <person name="Finn R."/>
            <person name="Kale V."/>
            <person name="Holt S."/>
            <person name="Cochrane G."/>
            <person name="Meng A."/>
            <person name="Brown T."/>
            <person name="Cohen L."/>
        </authorList>
    </citation>
    <scope>NUCLEOTIDE SEQUENCE</scope>
    <source>
        <strain evidence="1">Grunow 1884</strain>
    </source>
</reference>
<name>A0A7S2EL24_TRICV</name>
<evidence type="ECO:0000313" key="1">
    <source>
        <dbReference type="EMBL" id="CAD9343452.1"/>
    </source>
</evidence>
<organism evidence="1">
    <name type="scientific">Trieres chinensis</name>
    <name type="common">Marine centric diatom</name>
    <name type="synonym">Odontella sinensis</name>
    <dbReference type="NCBI Taxonomy" id="1514140"/>
    <lineage>
        <taxon>Eukaryota</taxon>
        <taxon>Sar</taxon>
        <taxon>Stramenopiles</taxon>
        <taxon>Ochrophyta</taxon>
        <taxon>Bacillariophyta</taxon>
        <taxon>Mediophyceae</taxon>
        <taxon>Biddulphiophycidae</taxon>
        <taxon>Eupodiscales</taxon>
        <taxon>Parodontellaceae</taxon>
        <taxon>Trieres</taxon>
    </lineage>
</organism>
<dbReference type="AlphaFoldDB" id="A0A7S2EL24"/>
<gene>
    <name evidence="1" type="ORF">OSIN01602_LOCUS12105</name>
</gene>
<sequence>MATTERSTDNIAEKSGEDVCCAKFDPARLDNREIVWENKPFVKDGVWCVYYMPLNFGSMMARAMGKIEAVGANCSDEDFLMLADMKSPWSSTVYFAVTKDDVLGAEMVKISGTFLTKVFEGPYKDFGKWVTEMERHVKAKMGEGFDVKCAEMFAYYATCPKCSKKYGKNYTVLFAKVA</sequence>